<dbReference type="Pfam" id="PF04978">
    <property type="entry name" value="MST"/>
    <property type="match status" value="1"/>
</dbReference>
<sequence length="179" mass="20603">MVNFDDVGRPEPEPAVGELETLLGFLNFQRATLKWKCEALGSEGLNVSVGISTMTLGGLLKHMTFVENEWFWRWLDDNDRLEPWLSIDWEQQPDWEFTSAREDSPECLRNNWESSVVLSNQQIEKFLANGSLDGLALRKWPSGESPSLRWILVHMIEEYARHNGHADLMREVVDGRTGE</sequence>
<proteinExistence type="predicted"/>
<accession>A0A6J6K235</accession>
<gene>
    <name evidence="1" type="ORF">UFOPK2166_00414</name>
</gene>
<dbReference type="EMBL" id="CAEZWB010000034">
    <property type="protein sequence ID" value="CAB4643857.1"/>
    <property type="molecule type" value="Genomic_DNA"/>
</dbReference>
<evidence type="ECO:0000313" key="1">
    <source>
        <dbReference type="EMBL" id="CAB4643857.1"/>
    </source>
</evidence>
<organism evidence="1">
    <name type="scientific">freshwater metagenome</name>
    <dbReference type="NCBI Taxonomy" id="449393"/>
    <lineage>
        <taxon>unclassified sequences</taxon>
        <taxon>metagenomes</taxon>
        <taxon>ecological metagenomes</taxon>
    </lineage>
</organism>
<dbReference type="InterPro" id="IPR034660">
    <property type="entry name" value="DinB/YfiT-like"/>
</dbReference>
<dbReference type="Gene3D" id="1.20.120.450">
    <property type="entry name" value="dinb family like domain"/>
    <property type="match status" value="1"/>
</dbReference>
<name>A0A6J6K235_9ZZZZ</name>
<dbReference type="SUPFAM" id="SSF109854">
    <property type="entry name" value="DinB/YfiT-like putative metalloenzymes"/>
    <property type="match status" value="1"/>
</dbReference>
<dbReference type="InterPro" id="IPR007061">
    <property type="entry name" value="MST-like"/>
</dbReference>
<protein>
    <submittedName>
        <fullName evidence="1">Unannotated protein</fullName>
    </submittedName>
</protein>
<dbReference type="AlphaFoldDB" id="A0A6J6K235"/>
<reference evidence="1" key="1">
    <citation type="submission" date="2020-05" db="EMBL/GenBank/DDBJ databases">
        <authorList>
            <person name="Chiriac C."/>
            <person name="Salcher M."/>
            <person name="Ghai R."/>
            <person name="Kavagutti S V."/>
        </authorList>
    </citation>
    <scope>NUCLEOTIDE SEQUENCE</scope>
</reference>